<accession>A0ABP6LLG4</accession>
<protein>
    <recommendedName>
        <fullName evidence="3">MarR family transcriptional regulator</fullName>
    </recommendedName>
</protein>
<gene>
    <name evidence="1" type="ORF">GCM10010448_36820</name>
</gene>
<proteinExistence type="predicted"/>
<comment type="caution">
    <text evidence="1">The sequence shown here is derived from an EMBL/GenBank/DDBJ whole genome shotgun (WGS) entry which is preliminary data.</text>
</comment>
<reference evidence="2" key="1">
    <citation type="journal article" date="2019" name="Int. J. Syst. Evol. Microbiol.">
        <title>The Global Catalogue of Microorganisms (GCM) 10K type strain sequencing project: providing services to taxonomists for standard genome sequencing and annotation.</title>
        <authorList>
            <consortium name="The Broad Institute Genomics Platform"/>
            <consortium name="The Broad Institute Genome Sequencing Center for Infectious Disease"/>
            <person name="Wu L."/>
            <person name="Ma J."/>
        </authorList>
    </citation>
    <scope>NUCLEOTIDE SEQUENCE [LARGE SCALE GENOMIC DNA]</scope>
    <source>
        <strain evidence="2">JCM 9091</strain>
    </source>
</reference>
<dbReference type="Proteomes" id="UP001501532">
    <property type="component" value="Unassembled WGS sequence"/>
</dbReference>
<evidence type="ECO:0000313" key="2">
    <source>
        <dbReference type="Proteomes" id="UP001501532"/>
    </source>
</evidence>
<name>A0ABP6LLG4_9ACTN</name>
<evidence type="ECO:0000313" key="1">
    <source>
        <dbReference type="EMBL" id="GAA3050424.1"/>
    </source>
</evidence>
<evidence type="ECO:0008006" key="3">
    <source>
        <dbReference type="Google" id="ProtNLM"/>
    </source>
</evidence>
<organism evidence="1 2">
    <name type="scientific">Streptomyces glomeratus</name>
    <dbReference type="NCBI Taxonomy" id="284452"/>
    <lineage>
        <taxon>Bacteria</taxon>
        <taxon>Bacillati</taxon>
        <taxon>Actinomycetota</taxon>
        <taxon>Actinomycetes</taxon>
        <taxon>Kitasatosporales</taxon>
        <taxon>Streptomycetaceae</taxon>
        <taxon>Streptomyces</taxon>
    </lineage>
</organism>
<sequence length="43" mass="4623">MKEVLTTATDPALTALANGWCALFLLHDRIEAAWNGPCRPGTP</sequence>
<keyword evidence="2" id="KW-1185">Reference proteome</keyword>
<dbReference type="EMBL" id="BAAAUF010000030">
    <property type="protein sequence ID" value="GAA3050424.1"/>
    <property type="molecule type" value="Genomic_DNA"/>
</dbReference>